<evidence type="ECO:0000313" key="1">
    <source>
        <dbReference type="EMBL" id="MCD7462950.1"/>
    </source>
</evidence>
<organism evidence="1 2">
    <name type="scientific">Datura stramonium</name>
    <name type="common">Jimsonweed</name>
    <name type="synonym">Common thornapple</name>
    <dbReference type="NCBI Taxonomy" id="4076"/>
    <lineage>
        <taxon>Eukaryota</taxon>
        <taxon>Viridiplantae</taxon>
        <taxon>Streptophyta</taxon>
        <taxon>Embryophyta</taxon>
        <taxon>Tracheophyta</taxon>
        <taxon>Spermatophyta</taxon>
        <taxon>Magnoliopsida</taxon>
        <taxon>eudicotyledons</taxon>
        <taxon>Gunneridae</taxon>
        <taxon>Pentapetalae</taxon>
        <taxon>asterids</taxon>
        <taxon>lamiids</taxon>
        <taxon>Solanales</taxon>
        <taxon>Solanaceae</taxon>
        <taxon>Solanoideae</taxon>
        <taxon>Datureae</taxon>
        <taxon>Datura</taxon>
    </lineage>
</organism>
<gene>
    <name evidence="1" type="ORF">HAX54_049666</name>
</gene>
<reference evidence="1 2" key="1">
    <citation type="journal article" date="2021" name="BMC Genomics">
        <title>Datura genome reveals duplications of psychoactive alkaloid biosynthetic genes and high mutation rate following tissue culture.</title>
        <authorList>
            <person name="Rajewski A."/>
            <person name="Carter-House D."/>
            <person name="Stajich J."/>
            <person name="Litt A."/>
        </authorList>
    </citation>
    <scope>NUCLEOTIDE SEQUENCE [LARGE SCALE GENOMIC DNA]</scope>
    <source>
        <strain evidence="1">AR-01</strain>
    </source>
</reference>
<sequence length="99" mass="10887">MDSCSPENHLSRAQKHLDEAQVGNQGFSYSSQLPHTGIRESKLGKHQLCVSAESCSSWASMNDLLAMSILYICRCPTGPRCSTRILSTCFPSICYNSLT</sequence>
<keyword evidence="2" id="KW-1185">Reference proteome</keyword>
<name>A0ABS8SV87_DATST</name>
<accession>A0ABS8SV87</accession>
<dbReference type="EMBL" id="JACEIK010000847">
    <property type="protein sequence ID" value="MCD7462950.1"/>
    <property type="molecule type" value="Genomic_DNA"/>
</dbReference>
<comment type="caution">
    <text evidence="1">The sequence shown here is derived from an EMBL/GenBank/DDBJ whole genome shotgun (WGS) entry which is preliminary data.</text>
</comment>
<dbReference type="Proteomes" id="UP000823775">
    <property type="component" value="Unassembled WGS sequence"/>
</dbReference>
<protein>
    <submittedName>
        <fullName evidence="1">Uncharacterized protein</fullName>
    </submittedName>
</protein>
<evidence type="ECO:0000313" key="2">
    <source>
        <dbReference type="Proteomes" id="UP000823775"/>
    </source>
</evidence>
<proteinExistence type="predicted"/>